<organism evidence="8 9">
    <name type="scientific">Porcincola intestinalis</name>
    <dbReference type="NCBI Taxonomy" id="2606632"/>
    <lineage>
        <taxon>Bacteria</taxon>
        <taxon>Bacillati</taxon>
        <taxon>Bacillota</taxon>
        <taxon>Clostridia</taxon>
        <taxon>Lachnospirales</taxon>
        <taxon>Lachnospiraceae</taxon>
        <taxon>Porcincola</taxon>
    </lineage>
</organism>
<dbReference type="PIRSF" id="PIRSF006603">
    <property type="entry name" value="DinF"/>
    <property type="match status" value="1"/>
</dbReference>
<evidence type="ECO:0000256" key="4">
    <source>
        <dbReference type="ARBA" id="ARBA00022692"/>
    </source>
</evidence>
<dbReference type="InterPro" id="IPR051327">
    <property type="entry name" value="MATE_MepA_subfamily"/>
</dbReference>
<dbReference type="PANTHER" id="PTHR43823">
    <property type="entry name" value="SPORULATION PROTEIN YKVU"/>
    <property type="match status" value="1"/>
</dbReference>
<evidence type="ECO:0000256" key="5">
    <source>
        <dbReference type="ARBA" id="ARBA00022989"/>
    </source>
</evidence>
<feature type="transmembrane region" description="Helical" evidence="7">
    <location>
        <begin position="409"/>
        <end position="427"/>
    </location>
</feature>
<reference evidence="8 9" key="1">
    <citation type="submission" date="2019-08" db="EMBL/GenBank/DDBJ databases">
        <title>In-depth cultivation of the pig gut microbiome towards novel bacterial diversity and tailored functional studies.</title>
        <authorList>
            <person name="Wylensek D."/>
            <person name="Hitch T.C.A."/>
            <person name="Clavel T."/>
        </authorList>
    </citation>
    <scope>NUCLEOTIDE SEQUENCE [LARGE SCALE GENOMIC DNA]</scope>
    <source>
        <strain evidence="8 9">Oil+RF-744-WCA-WT-11</strain>
    </source>
</reference>
<comment type="caution">
    <text evidence="8">The sequence shown here is derived from an EMBL/GenBank/DDBJ whole genome shotgun (WGS) entry which is preliminary data.</text>
</comment>
<feature type="transmembrane region" description="Helical" evidence="7">
    <location>
        <begin position="168"/>
        <end position="191"/>
    </location>
</feature>
<feature type="transmembrane region" description="Helical" evidence="7">
    <location>
        <begin position="55"/>
        <end position="81"/>
    </location>
</feature>
<comment type="subcellular location">
    <subcellularLocation>
        <location evidence="1">Cell membrane</location>
        <topology evidence="1">Multi-pass membrane protein</topology>
    </subcellularLocation>
</comment>
<keyword evidence="6 7" id="KW-0472">Membrane</keyword>
<dbReference type="GO" id="GO:0015297">
    <property type="term" value="F:antiporter activity"/>
    <property type="evidence" value="ECO:0007669"/>
    <property type="project" value="InterPro"/>
</dbReference>
<keyword evidence="9" id="KW-1185">Reference proteome</keyword>
<evidence type="ECO:0000256" key="6">
    <source>
        <dbReference type="ARBA" id="ARBA00023136"/>
    </source>
</evidence>
<evidence type="ECO:0000313" key="8">
    <source>
        <dbReference type="EMBL" id="MSS15118.1"/>
    </source>
</evidence>
<protein>
    <submittedName>
        <fullName evidence="8">MATE family efflux transporter</fullName>
    </submittedName>
</protein>
<dbReference type="GO" id="GO:0005886">
    <property type="term" value="C:plasma membrane"/>
    <property type="evidence" value="ECO:0007669"/>
    <property type="project" value="UniProtKB-SubCell"/>
</dbReference>
<feature type="transmembrane region" description="Helical" evidence="7">
    <location>
        <begin position="370"/>
        <end position="388"/>
    </location>
</feature>
<evidence type="ECO:0000256" key="2">
    <source>
        <dbReference type="ARBA" id="ARBA00022448"/>
    </source>
</evidence>
<evidence type="ECO:0000256" key="3">
    <source>
        <dbReference type="ARBA" id="ARBA00022475"/>
    </source>
</evidence>
<dbReference type="EMBL" id="VULZ01000008">
    <property type="protein sequence ID" value="MSS15118.1"/>
    <property type="molecule type" value="Genomic_DNA"/>
</dbReference>
<feature type="transmembrane region" description="Helical" evidence="7">
    <location>
        <begin position="280"/>
        <end position="308"/>
    </location>
</feature>
<sequence length="475" mass="50525">MKELDLGHEKIGTLIRRFSIPCVISMVVAALYNIVDQIFIGWSPAGAYGNAATNIVYPFTVFALGIALLVGDGAAAQFSIALGMGNKKKADRIIGNGLIVLIVSALAICLIGFLFQPQILALFGGDPEETECYQYANDYYHIICMGIPCYMIGQGLNGAIRADGAPRYAMVCTLTGALANLILDPVFIFPLGLGVKGAAIATVAGEIITFAMSIVYLGRSRNFRITPESVRLQASTVKNVIQTGMASLIIQLSIVVIIAVNNNLLTRYGYQTYASTGKAFGAVIPLAVIGIVMKVFGIVVSIVIGISLGGQPIIGYNIGSGNVRRVKGTVQYITKLVISVGVTAFLIFELAPDLVISLFGSHNTTEYMEYARLCIRIFLGGIILTCYIKSAAIILQAAGNSVKATILALLRDVIIFVPTSILIAAVSKSIVTMLWAAVISDVIAAGTGFLFVSSEIHHLEKTAEKDTFTQEASCT</sequence>
<name>A0A6L5X6R9_9FIRM</name>
<dbReference type="Proteomes" id="UP000481852">
    <property type="component" value="Unassembled WGS sequence"/>
</dbReference>
<keyword evidence="5 7" id="KW-1133">Transmembrane helix</keyword>
<dbReference type="InterPro" id="IPR002528">
    <property type="entry name" value="MATE_fam"/>
</dbReference>
<feature type="transmembrane region" description="Helical" evidence="7">
    <location>
        <begin position="329"/>
        <end position="350"/>
    </location>
</feature>
<feature type="transmembrane region" description="Helical" evidence="7">
    <location>
        <begin position="139"/>
        <end position="156"/>
    </location>
</feature>
<gene>
    <name evidence="8" type="ORF">FYJ35_08740</name>
</gene>
<dbReference type="GO" id="GO:0042910">
    <property type="term" value="F:xenobiotic transmembrane transporter activity"/>
    <property type="evidence" value="ECO:0007669"/>
    <property type="project" value="InterPro"/>
</dbReference>
<evidence type="ECO:0000256" key="7">
    <source>
        <dbReference type="SAM" id="Phobius"/>
    </source>
</evidence>
<dbReference type="AlphaFoldDB" id="A0A6L5X6R9"/>
<proteinExistence type="predicted"/>
<dbReference type="RefSeq" id="WP_154525631.1">
    <property type="nucleotide sequence ID" value="NZ_VULZ01000008.1"/>
</dbReference>
<feature type="transmembrane region" description="Helical" evidence="7">
    <location>
        <begin position="93"/>
        <end position="119"/>
    </location>
</feature>
<evidence type="ECO:0000313" key="9">
    <source>
        <dbReference type="Proteomes" id="UP000481852"/>
    </source>
</evidence>
<feature type="transmembrane region" description="Helical" evidence="7">
    <location>
        <begin position="433"/>
        <end position="452"/>
    </location>
</feature>
<accession>A0A6L5X6R9</accession>
<evidence type="ECO:0000256" key="1">
    <source>
        <dbReference type="ARBA" id="ARBA00004651"/>
    </source>
</evidence>
<keyword evidence="2" id="KW-0813">Transport</keyword>
<keyword evidence="3" id="KW-1003">Cell membrane</keyword>
<feature type="transmembrane region" description="Helical" evidence="7">
    <location>
        <begin position="18"/>
        <end position="35"/>
    </location>
</feature>
<dbReference type="Pfam" id="PF01554">
    <property type="entry name" value="MatE"/>
    <property type="match status" value="2"/>
</dbReference>
<feature type="transmembrane region" description="Helical" evidence="7">
    <location>
        <begin position="239"/>
        <end position="260"/>
    </location>
</feature>
<dbReference type="PANTHER" id="PTHR43823:SF3">
    <property type="entry name" value="MULTIDRUG EXPORT PROTEIN MEPA"/>
    <property type="match status" value="1"/>
</dbReference>
<feature type="transmembrane region" description="Helical" evidence="7">
    <location>
        <begin position="197"/>
        <end position="218"/>
    </location>
</feature>
<dbReference type="InterPro" id="IPR048279">
    <property type="entry name" value="MdtK-like"/>
</dbReference>
<keyword evidence="4 7" id="KW-0812">Transmembrane</keyword>